<comment type="similarity">
    <text evidence="1 4">Belongs to the glycosyl hydrolase 28 family.</text>
</comment>
<gene>
    <name evidence="5" type="primary">pehX_2</name>
    <name evidence="5" type="ORF">PDESU_02390</name>
</gene>
<dbReference type="PANTHER" id="PTHR31339:SF9">
    <property type="entry name" value="PLASMIN AND FIBRONECTIN-BINDING PROTEIN A"/>
    <property type="match status" value="1"/>
</dbReference>
<dbReference type="GO" id="GO:0004650">
    <property type="term" value="F:polygalacturonase activity"/>
    <property type="evidence" value="ECO:0007669"/>
    <property type="project" value="InterPro"/>
</dbReference>
<evidence type="ECO:0000256" key="1">
    <source>
        <dbReference type="ARBA" id="ARBA00008834"/>
    </source>
</evidence>
<dbReference type="GO" id="GO:0005975">
    <property type="term" value="P:carbohydrate metabolic process"/>
    <property type="evidence" value="ECO:0007669"/>
    <property type="project" value="InterPro"/>
</dbReference>
<dbReference type="InterPro" id="IPR006626">
    <property type="entry name" value="PbH1"/>
</dbReference>
<evidence type="ECO:0000313" key="5">
    <source>
        <dbReference type="EMBL" id="VGO13833.1"/>
    </source>
</evidence>
<name>A0A6C2U1S3_PONDE</name>
<dbReference type="SMART" id="SM00710">
    <property type="entry name" value="PbH1"/>
    <property type="match status" value="7"/>
</dbReference>
<keyword evidence="3 4" id="KW-0326">Glycosidase</keyword>
<evidence type="ECO:0000256" key="3">
    <source>
        <dbReference type="ARBA" id="ARBA00023295"/>
    </source>
</evidence>
<sequence>MNQYRCAIRAFPSLGRSEKKDMGNQKIWVMLTVMFGVGLGSCQAATLFNVRTYGAIGDGVAMDTKAMQAAIDACHASEGGVVYVPAGSYHIGTIKLKSNVELRLDEGAELLGSLSINDYARDIQGAIEGPAFDECLVYAENSKNIRITGGGIINGRGHTENFPIGPREAYHDRPMLIRFVDCVGVVFENVTFKDAASWCTHLVNCDEVVARKVTIDSHVNRNNDGFDLDGCKNVLLEECTIRTGDDAICPKSTTTRLCENIVVKNCRAESNTSAFKCGTSSRGGFKNITVSNCDFSGTRMGAIKLLSVDGGILEDITIDNIVMNDVEGPIFIRLANRGRKYDKPTEQIQKQDVEPEGVPVGNCKNIRISNIKATVTSDIQKRCGIMISGIPGHCIENVMLENIEISYPGGGTAEDAEREIAEDIARYPEQFFFGVLPSWGAYVRHAKNVEFRNLNMGTRAPDAREMIVADDVEGFVVK</sequence>
<proteinExistence type="inferred from homology"/>
<dbReference type="Proteomes" id="UP000366872">
    <property type="component" value="Unassembled WGS sequence"/>
</dbReference>
<accession>A0A6C2U1S3</accession>
<dbReference type="PANTHER" id="PTHR31339">
    <property type="entry name" value="PECTIN LYASE-RELATED"/>
    <property type="match status" value="1"/>
</dbReference>
<reference evidence="5 6" key="1">
    <citation type="submission" date="2019-04" db="EMBL/GenBank/DDBJ databases">
        <authorList>
            <person name="Van Vliet M D."/>
        </authorList>
    </citation>
    <scope>NUCLEOTIDE SEQUENCE [LARGE SCALE GENOMIC DNA]</scope>
    <source>
        <strain evidence="5 6">F1</strain>
    </source>
</reference>
<protein>
    <submittedName>
        <fullName evidence="5">Exo-poly-alpha-D-galacturonosidase</fullName>
    </submittedName>
</protein>
<dbReference type="SUPFAM" id="SSF51126">
    <property type="entry name" value="Pectin lyase-like"/>
    <property type="match status" value="1"/>
</dbReference>
<dbReference type="AlphaFoldDB" id="A0A6C2U1S3"/>
<dbReference type="Pfam" id="PF00295">
    <property type="entry name" value="Glyco_hydro_28"/>
    <property type="match status" value="1"/>
</dbReference>
<keyword evidence="6" id="KW-1185">Reference proteome</keyword>
<keyword evidence="2 4" id="KW-0378">Hydrolase</keyword>
<dbReference type="InterPro" id="IPR051801">
    <property type="entry name" value="GH28_Enzymes"/>
</dbReference>
<dbReference type="InterPro" id="IPR012334">
    <property type="entry name" value="Pectin_lyas_fold"/>
</dbReference>
<dbReference type="InterPro" id="IPR000743">
    <property type="entry name" value="Glyco_hydro_28"/>
</dbReference>
<dbReference type="EMBL" id="CAAHFG010000001">
    <property type="protein sequence ID" value="VGO13833.1"/>
    <property type="molecule type" value="Genomic_DNA"/>
</dbReference>
<dbReference type="Gene3D" id="2.160.20.10">
    <property type="entry name" value="Single-stranded right-handed beta-helix, Pectin lyase-like"/>
    <property type="match status" value="1"/>
</dbReference>
<dbReference type="InterPro" id="IPR011050">
    <property type="entry name" value="Pectin_lyase_fold/virulence"/>
</dbReference>
<evidence type="ECO:0000256" key="4">
    <source>
        <dbReference type="RuleBase" id="RU361169"/>
    </source>
</evidence>
<evidence type="ECO:0000256" key="2">
    <source>
        <dbReference type="ARBA" id="ARBA00022801"/>
    </source>
</evidence>
<evidence type="ECO:0000313" key="6">
    <source>
        <dbReference type="Proteomes" id="UP000366872"/>
    </source>
</evidence>
<organism evidence="5 6">
    <name type="scientific">Pontiella desulfatans</name>
    <dbReference type="NCBI Taxonomy" id="2750659"/>
    <lineage>
        <taxon>Bacteria</taxon>
        <taxon>Pseudomonadati</taxon>
        <taxon>Kiritimatiellota</taxon>
        <taxon>Kiritimatiellia</taxon>
        <taxon>Kiritimatiellales</taxon>
        <taxon>Pontiellaceae</taxon>
        <taxon>Pontiella</taxon>
    </lineage>
</organism>